<keyword evidence="2" id="KW-1185">Reference proteome</keyword>
<dbReference type="EMBL" id="JACJVQ010000002">
    <property type="protein sequence ID" value="MBB6632615.1"/>
    <property type="molecule type" value="Genomic_DNA"/>
</dbReference>
<name>A0A841SRB9_9BACL</name>
<organism evidence="1 2">
    <name type="scientific">Cohnella thailandensis</name>
    <dbReference type="NCBI Taxonomy" id="557557"/>
    <lineage>
        <taxon>Bacteria</taxon>
        <taxon>Bacillati</taxon>
        <taxon>Bacillota</taxon>
        <taxon>Bacilli</taxon>
        <taxon>Bacillales</taxon>
        <taxon>Paenibacillaceae</taxon>
        <taxon>Cohnella</taxon>
    </lineage>
</organism>
<dbReference type="Proteomes" id="UP000535838">
    <property type="component" value="Unassembled WGS sequence"/>
</dbReference>
<comment type="caution">
    <text evidence="1">The sequence shown here is derived from an EMBL/GenBank/DDBJ whole genome shotgun (WGS) entry which is preliminary data.</text>
</comment>
<gene>
    <name evidence="1" type="ORF">H7B67_00565</name>
</gene>
<dbReference type="AlphaFoldDB" id="A0A841SRB9"/>
<reference evidence="1 2" key="1">
    <citation type="submission" date="2020-08" db="EMBL/GenBank/DDBJ databases">
        <title>Cohnella phylogeny.</title>
        <authorList>
            <person name="Dunlap C."/>
        </authorList>
    </citation>
    <scope>NUCLEOTIDE SEQUENCE [LARGE SCALE GENOMIC DNA]</scope>
    <source>
        <strain evidence="1 2">DSM 25241</strain>
    </source>
</reference>
<evidence type="ECO:0000313" key="1">
    <source>
        <dbReference type="EMBL" id="MBB6632615.1"/>
    </source>
</evidence>
<accession>A0A841SRB9</accession>
<evidence type="ECO:0008006" key="3">
    <source>
        <dbReference type="Google" id="ProtNLM"/>
    </source>
</evidence>
<evidence type="ECO:0000313" key="2">
    <source>
        <dbReference type="Proteomes" id="UP000535838"/>
    </source>
</evidence>
<dbReference type="RefSeq" id="WP_185117862.1">
    <property type="nucleotide sequence ID" value="NZ_JACJVQ010000002.1"/>
</dbReference>
<protein>
    <recommendedName>
        <fullName evidence="3">DUF4145 domain-containing protein</fullName>
    </recommendedName>
</protein>
<proteinExistence type="predicted"/>
<sequence>MDATVLEQLSEFICGDNKEFAPVYRSGSEISRFLQRAGISGYVHDGSTRKWWTLNVLNVISEYEINLVISRLASPKEYQGNHKQVNLALKSLNQILSMEGIYIELNGIVPEIKKGSIQFKMEEPNEKELKSLPPPDFFNLEIENNLAELLSNRWEEADKCIKAQAYLSGIIIMGSLLEGLFLTVLQRFPQQANQSTSAPKDRNGNTKKFYDWSLSEMIDVGHSEGWIDLDVKHFSHALRIFRNLIHPYEQMVRQVKPDEDTSNICWLVVQAAVNDLARVLQRR</sequence>